<dbReference type="SMART" id="SM00066">
    <property type="entry name" value="GAL4"/>
    <property type="match status" value="1"/>
</dbReference>
<keyword evidence="4" id="KW-0539">Nucleus</keyword>
<evidence type="ECO:0000259" key="6">
    <source>
        <dbReference type="PROSITE" id="PS50048"/>
    </source>
</evidence>
<dbReference type="InterPro" id="IPR051127">
    <property type="entry name" value="Fungal_SecMet_Regulators"/>
</dbReference>
<evidence type="ECO:0000256" key="1">
    <source>
        <dbReference type="ARBA" id="ARBA00022723"/>
    </source>
</evidence>
<dbReference type="SUPFAM" id="SSF57701">
    <property type="entry name" value="Zn2/Cys6 DNA-binding domain"/>
    <property type="match status" value="1"/>
</dbReference>
<sequence length="742" mass="83186">MDTTTDSENSPFRMGPDLMNTDNPAVDKPSSSDQSRKRPAPSPDHTIQRRTRGTYTPVACDGCKKRKLKCIPVENKASCERCLSNGLSCQYTQAHDTSQVSKNKSESSRQYHAVKAELAQLRHDFAELSEFVKTLSTRLGSSHPSPQDAAAEKPAPKQPQFVGPTRSAYGFILGHNSLTNMGIPPVEDPGSSRSQSPAPESRYRSQHDPDFWKHCTIEEITRLLGVFKEEVEAIYPFVVADDLIAQVPDVLDAIQKEEAGLPFQKPDKQSRQLEYRDIEIMKIAVCLGMNLEAKCKTELSETTLRPIENNASKIAGPEVDLKQVQLLAVMSTYYFHSDEELLAWRTIGVAARAALEMGLHRKRSLDDMFHDNATRQLAIRVFWCIYLLDRRFSFGTSLSFALQENDIDPDLPKPGPEYSYLNCLIGYGMLCSRLWSAIPPFRSPSSPIAKDTVAFLDRNTLDWMDTIPPHLKLQHPRQRPTPQPSSLHRLRAMLYLRGNHTRILIYRHHLFSAARIAADLLSANLVVDVAKDTVEVLVHLNSTTDIYSRQQSTFNYFLVGALSAIFLAVCHAPKIFRESCKKNFTEAVELIRGFSGQSSASRRLWNSIRGLLPRLKRLDLQGSEQGRSMDVASDRRKMMENMNASAVIPYASENTEMPSLTDENGPESIPTTSAPYDGNFEAPMPDFTQMGDNLMDLFDIFGQWEQLPGGTENSQNLNLIGQDFNDTANWEGGSAMLFPGFV</sequence>
<evidence type="ECO:0000313" key="7">
    <source>
        <dbReference type="EMBL" id="KAK5990026.1"/>
    </source>
</evidence>
<dbReference type="InterPro" id="IPR036864">
    <property type="entry name" value="Zn2-C6_fun-type_DNA-bd_sf"/>
</dbReference>
<dbReference type="InterPro" id="IPR001138">
    <property type="entry name" value="Zn2Cys6_DnaBD"/>
</dbReference>
<dbReference type="Pfam" id="PF04082">
    <property type="entry name" value="Fungal_trans"/>
    <property type="match status" value="1"/>
</dbReference>
<evidence type="ECO:0000256" key="3">
    <source>
        <dbReference type="ARBA" id="ARBA00023163"/>
    </source>
</evidence>
<dbReference type="PROSITE" id="PS50048">
    <property type="entry name" value="ZN2_CY6_FUNGAL_2"/>
    <property type="match status" value="1"/>
</dbReference>
<keyword evidence="3" id="KW-0804">Transcription</keyword>
<feature type="region of interest" description="Disordered" evidence="5">
    <location>
        <begin position="180"/>
        <end position="207"/>
    </location>
</feature>
<dbReference type="PANTHER" id="PTHR47424">
    <property type="entry name" value="REGULATORY PROTEIN GAL4"/>
    <property type="match status" value="1"/>
</dbReference>
<dbReference type="EMBL" id="JAVFKD010000014">
    <property type="protein sequence ID" value="KAK5990026.1"/>
    <property type="molecule type" value="Genomic_DNA"/>
</dbReference>
<gene>
    <name evidence="7" type="ORF">PT974_08289</name>
</gene>
<keyword evidence="2" id="KW-0805">Transcription regulation</keyword>
<keyword evidence="8" id="KW-1185">Reference proteome</keyword>
<name>A0ABR0SCZ7_9HYPO</name>
<accession>A0ABR0SCZ7</accession>
<proteinExistence type="predicted"/>
<dbReference type="CDD" id="cd00067">
    <property type="entry name" value="GAL4"/>
    <property type="match status" value="1"/>
</dbReference>
<feature type="compositionally biased region" description="Polar residues" evidence="5">
    <location>
        <begin position="1"/>
        <end position="10"/>
    </location>
</feature>
<evidence type="ECO:0000256" key="5">
    <source>
        <dbReference type="SAM" id="MobiDB-lite"/>
    </source>
</evidence>
<organism evidence="7 8">
    <name type="scientific">Cladobotryum mycophilum</name>
    <dbReference type="NCBI Taxonomy" id="491253"/>
    <lineage>
        <taxon>Eukaryota</taxon>
        <taxon>Fungi</taxon>
        <taxon>Dikarya</taxon>
        <taxon>Ascomycota</taxon>
        <taxon>Pezizomycotina</taxon>
        <taxon>Sordariomycetes</taxon>
        <taxon>Hypocreomycetidae</taxon>
        <taxon>Hypocreales</taxon>
        <taxon>Hypocreaceae</taxon>
        <taxon>Cladobotryum</taxon>
    </lineage>
</organism>
<evidence type="ECO:0000313" key="8">
    <source>
        <dbReference type="Proteomes" id="UP001338125"/>
    </source>
</evidence>
<dbReference type="InterPro" id="IPR007219">
    <property type="entry name" value="XnlR_reg_dom"/>
</dbReference>
<dbReference type="Gene3D" id="4.10.240.10">
    <property type="entry name" value="Zn(2)-C6 fungal-type DNA-binding domain"/>
    <property type="match status" value="1"/>
</dbReference>
<feature type="region of interest" description="Disordered" evidence="5">
    <location>
        <begin position="137"/>
        <end position="161"/>
    </location>
</feature>
<protein>
    <recommendedName>
        <fullName evidence="6">Zn(2)-C6 fungal-type domain-containing protein</fullName>
    </recommendedName>
</protein>
<feature type="domain" description="Zn(2)-C6 fungal-type" evidence="6">
    <location>
        <begin position="59"/>
        <end position="91"/>
    </location>
</feature>
<dbReference type="PANTHER" id="PTHR47424:SF5">
    <property type="entry name" value="ZN(II)2CYS6 TRANSCRIPTION FACTOR (EUROFUNG)"/>
    <property type="match status" value="1"/>
</dbReference>
<reference evidence="7 8" key="1">
    <citation type="submission" date="2024-01" db="EMBL/GenBank/DDBJ databases">
        <title>Complete genome of Cladobotryum mycophilum ATHUM6906.</title>
        <authorList>
            <person name="Christinaki A.C."/>
            <person name="Myridakis A.I."/>
            <person name="Kouvelis V.N."/>
        </authorList>
    </citation>
    <scope>NUCLEOTIDE SEQUENCE [LARGE SCALE GENOMIC DNA]</scope>
    <source>
        <strain evidence="7 8">ATHUM6906</strain>
    </source>
</reference>
<evidence type="ECO:0000256" key="2">
    <source>
        <dbReference type="ARBA" id="ARBA00023015"/>
    </source>
</evidence>
<feature type="region of interest" description="Disordered" evidence="5">
    <location>
        <begin position="1"/>
        <end position="55"/>
    </location>
</feature>
<dbReference type="PROSITE" id="PS00463">
    <property type="entry name" value="ZN2_CY6_FUNGAL_1"/>
    <property type="match status" value="1"/>
</dbReference>
<dbReference type="Proteomes" id="UP001338125">
    <property type="component" value="Unassembled WGS sequence"/>
</dbReference>
<dbReference type="Pfam" id="PF00172">
    <property type="entry name" value="Zn_clus"/>
    <property type="match status" value="1"/>
</dbReference>
<dbReference type="CDD" id="cd12148">
    <property type="entry name" value="fungal_TF_MHR"/>
    <property type="match status" value="1"/>
</dbReference>
<keyword evidence="1" id="KW-0479">Metal-binding</keyword>
<evidence type="ECO:0000256" key="4">
    <source>
        <dbReference type="ARBA" id="ARBA00023242"/>
    </source>
</evidence>
<comment type="caution">
    <text evidence="7">The sequence shown here is derived from an EMBL/GenBank/DDBJ whole genome shotgun (WGS) entry which is preliminary data.</text>
</comment>
<dbReference type="SMART" id="SM00906">
    <property type="entry name" value="Fungal_trans"/>
    <property type="match status" value="1"/>
</dbReference>